<reference evidence="2 3" key="1">
    <citation type="submission" date="2020-07" db="EMBL/GenBank/DDBJ databases">
        <title>Spirosoma foliorum sp. nov., isolated from the leaves on the Nejang mountain Korea, Republic of.</title>
        <authorList>
            <person name="Ho H."/>
            <person name="Lee Y.-J."/>
            <person name="Nurcahyanto D.-A."/>
            <person name="Kim S.-G."/>
        </authorList>
    </citation>
    <scope>NUCLEOTIDE SEQUENCE [LARGE SCALE GENOMIC DNA]</scope>
    <source>
        <strain evidence="2 3">PL0136</strain>
    </source>
</reference>
<proteinExistence type="predicted"/>
<dbReference type="InterPro" id="IPR044060">
    <property type="entry name" value="Bacterial_rp_domain"/>
</dbReference>
<evidence type="ECO:0000259" key="1">
    <source>
        <dbReference type="PROSITE" id="PS51841"/>
    </source>
</evidence>
<dbReference type="EMBL" id="CP059732">
    <property type="protein sequence ID" value="QMW05630.1"/>
    <property type="molecule type" value="Genomic_DNA"/>
</dbReference>
<keyword evidence="2" id="KW-0418">Kinase</keyword>
<keyword evidence="2" id="KW-0808">Transferase</keyword>
<dbReference type="SUPFAM" id="SSF74853">
    <property type="entry name" value="Lamin A/C globular tail domain"/>
    <property type="match status" value="1"/>
</dbReference>
<evidence type="ECO:0000313" key="2">
    <source>
        <dbReference type="EMBL" id="QMW05630.1"/>
    </source>
</evidence>
<sequence length="1114" mass="124018">MKTIPCFNFKKIINGLCWIVFLLGIGFTSKAQQLYINEIMASNARTITDGSGSYEDWFEIYNPNSTTVNIGGYYLSDNSTLTKYRLPTGSSQTIIPANGYLLIWASDVTSRGPLHVGFKLSADGEMVSLVQPNGTTIVDQVTFGPQRTDVSWGRQPDGSTTWLYFQRTNAINNTSPGASNNAKTGYATVLSAPIFSQAGGFSTAGFSLTITSPDPTATIYYTLDGSEPDPINPGPNTFQYKNNYVEQPGQGNGSLLTESYRSLTYTAPLTISDQTSSPNKLSIKSSTFNSSPYYAPTTPIFKGTVVRAVAYKPNTLISDIVTESYFIAPTTRFGSVPVISIATNEGSLFDYSNGIYTAGATFDGWRQANPTAESIFCSPGNFSNKSDNWQRPAHVQFFMNGTSLLKQRIDIAINGGCSRSVPRKAVRLYGDDDFTYSFFDNRPINQFYNRLLLRSGGNDWDFTTIIDAYMQTMVRHLPFETQSNRPSVVFMNGEYWGVHNLIERYDQYYLNRNYAVDPDSVDVIKFDYGAYVADNGDLVKFYSLKDYFVGSQTIDYNYVNQQMDVESFSDYQIAEIYSGNFDWPYNNQQLWRKRTSQYLPNAPKGQDGRFRWMMNDMDWTLGAGNDYTSNSLDRATSVGNYGTDVTEYTRFLRRLLEVNSYKSYFINRFADLLNTTFITSRTVDLLNTFQQDYQPLMTEHFSRWKTNNSLTKWLSNVNIVRTYLQQRPAYVRDHIRSRFSLSNNRNITLTVSDATQGYVKVNTIDILPTTTGVAANPYPWTGVYFQGNAIRIVAKPLVGYRFIAWKENGTVVSTDTAYSFDPTANRTLTAFFDIDNSFGGKPAAYLLSSCEYRFESFSATTPAGTYPPNMHFVSMNQEDPPLSATYAVADTVKGSYNLTSATRINGLGVDGMSFINTGSGPAGYISTALGGMVLALRTTNLTEASIQWTGGTVVPNPRQYNIRLRYRLGNSGPFTDLLDAANNPVEYVRNATAGHSQVIGPVALPATLLNKPYIQFLWQYYYTGVGTSGARDQLRIDDIIIKRGGCQSVSSGSWHTASTWGCGRVPSVCDDVVISDGHIVTVEANTALAHSIRFEPTGQLQYVNTDASVFIKNQ</sequence>
<dbReference type="Pfam" id="PF08757">
    <property type="entry name" value="CotH"/>
    <property type="match status" value="1"/>
</dbReference>
<evidence type="ECO:0000313" key="3">
    <source>
        <dbReference type="Proteomes" id="UP000515369"/>
    </source>
</evidence>
<dbReference type="AlphaFoldDB" id="A0A7G5H3D8"/>
<dbReference type="Proteomes" id="UP000515369">
    <property type="component" value="Chromosome"/>
</dbReference>
<name>A0A7G5H3D8_9BACT</name>
<dbReference type="Pfam" id="PF18998">
    <property type="entry name" value="Flg_new_2"/>
    <property type="match status" value="1"/>
</dbReference>
<dbReference type="KEGG" id="sfol:H3H32_12430"/>
<dbReference type="InterPro" id="IPR001322">
    <property type="entry name" value="Lamin_tail_dom"/>
</dbReference>
<protein>
    <submittedName>
        <fullName evidence="2">CotH kinase family protein</fullName>
    </submittedName>
</protein>
<dbReference type="InterPro" id="IPR026876">
    <property type="entry name" value="Fn3_assoc_repeat"/>
</dbReference>
<organism evidence="2 3">
    <name type="scientific">Spirosoma foliorum</name>
    <dbReference type="NCBI Taxonomy" id="2710596"/>
    <lineage>
        <taxon>Bacteria</taxon>
        <taxon>Pseudomonadati</taxon>
        <taxon>Bacteroidota</taxon>
        <taxon>Cytophagia</taxon>
        <taxon>Cytophagales</taxon>
        <taxon>Cytophagaceae</taxon>
        <taxon>Spirosoma</taxon>
    </lineage>
</organism>
<keyword evidence="3" id="KW-1185">Reference proteome</keyword>
<accession>A0A7G5H3D8</accession>
<dbReference type="PROSITE" id="PS51841">
    <property type="entry name" value="LTD"/>
    <property type="match status" value="1"/>
</dbReference>
<dbReference type="Gene3D" id="2.60.40.1260">
    <property type="entry name" value="Lamin Tail domain"/>
    <property type="match status" value="1"/>
</dbReference>
<dbReference type="RefSeq" id="WP_182463011.1">
    <property type="nucleotide sequence ID" value="NZ_CP059732.1"/>
</dbReference>
<dbReference type="Pfam" id="PF13287">
    <property type="entry name" value="Fn3_assoc"/>
    <property type="match status" value="1"/>
</dbReference>
<dbReference type="Pfam" id="PF00932">
    <property type="entry name" value="LTD"/>
    <property type="match status" value="1"/>
</dbReference>
<dbReference type="InterPro" id="IPR014867">
    <property type="entry name" value="Spore_coat_CotH_CotH2/3/7"/>
</dbReference>
<dbReference type="GO" id="GO:0016301">
    <property type="term" value="F:kinase activity"/>
    <property type="evidence" value="ECO:0007669"/>
    <property type="project" value="UniProtKB-KW"/>
</dbReference>
<feature type="domain" description="LTD" evidence="1">
    <location>
        <begin position="27"/>
        <end position="145"/>
    </location>
</feature>
<gene>
    <name evidence="2" type="ORF">H3H32_12430</name>
</gene>
<dbReference type="InterPro" id="IPR036415">
    <property type="entry name" value="Lamin_tail_dom_sf"/>
</dbReference>